<evidence type="ECO:0000259" key="9">
    <source>
        <dbReference type="PROSITE" id="PS50004"/>
    </source>
</evidence>
<dbReference type="PROSITE" id="PS50008">
    <property type="entry name" value="PIPLC_Y_DOMAIN"/>
    <property type="match status" value="1"/>
</dbReference>
<keyword evidence="4 7" id="KW-0443">Lipid metabolism</keyword>
<evidence type="ECO:0000259" key="10">
    <source>
        <dbReference type="PROSITE" id="PS50008"/>
    </source>
</evidence>
<evidence type="ECO:0000313" key="12">
    <source>
        <dbReference type="EMBL" id="CAG8692721.1"/>
    </source>
</evidence>
<dbReference type="InterPro" id="IPR000008">
    <property type="entry name" value="C2_dom"/>
</dbReference>
<dbReference type="PROSITE" id="PS50222">
    <property type="entry name" value="EF_HAND_2"/>
    <property type="match status" value="1"/>
</dbReference>
<protein>
    <recommendedName>
        <fullName evidence="7">Phosphoinositide phospholipase C</fullName>
        <ecNumber evidence="7">3.1.4.11</ecNumber>
    </recommendedName>
</protein>
<feature type="domain" description="PI-PLC Y-box" evidence="10">
    <location>
        <begin position="573"/>
        <end position="687"/>
    </location>
</feature>
<evidence type="ECO:0000256" key="3">
    <source>
        <dbReference type="ARBA" id="ARBA00022963"/>
    </source>
</evidence>
<dbReference type="SMART" id="SM00239">
    <property type="entry name" value="C2"/>
    <property type="match status" value="1"/>
</dbReference>
<dbReference type="Proteomes" id="UP000789405">
    <property type="component" value="Unassembled WGS sequence"/>
</dbReference>
<dbReference type="InterPro" id="IPR037755">
    <property type="entry name" value="Plc1_PH"/>
</dbReference>
<evidence type="ECO:0000256" key="5">
    <source>
        <dbReference type="ARBA" id="ARBA00023224"/>
    </source>
</evidence>
<dbReference type="GO" id="GO:0004435">
    <property type="term" value="F:phosphatidylinositol-4,5-bisphosphate phospholipase C activity"/>
    <property type="evidence" value="ECO:0007669"/>
    <property type="project" value="UniProtKB-EC"/>
</dbReference>
<dbReference type="SUPFAM" id="SSF47473">
    <property type="entry name" value="EF-hand"/>
    <property type="match status" value="1"/>
</dbReference>
<dbReference type="PROSITE" id="PS50004">
    <property type="entry name" value="C2"/>
    <property type="match status" value="1"/>
</dbReference>
<dbReference type="FunFam" id="3.20.20.190:FF:000039">
    <property type="entry name" value="Phosphoinositide phospholipase C"/>
    <property type="match status" value="1"/>
</dbReference>
<dbReference type="AlphaFoldDB" id="A0A9N9ERY0"/>
<keyword evidence="5" id="KW-0807">Transducer</keyword>
<feature type="region of interest" description="Disordered" evidence="8">
    <location>
        <begin position="1"/>
        <end position="44"/>
    </location>
</feature>
<evidence type="ECO:0000256" key="7">
    <source>
        <dbReference type="RuleBase" id="RU361133"/>
    </source>
</evidence>
<dbReference type="InterPro" id="IPR002048">
    <property type="entry name" value="EF_hand_dom"/>
</dbReference>
<dbReference type="OrthoDB" id="269822at2759"/>
<dbReference type="SMART" id="SM00149">
    <property type="entry name" value="PLCYc"/>
    <property type="match status" value="1"/>
</dbReference>
<dbReference type="InterPro" id="IPR017946">
    <property type="entry name" value="PLC-like_Pdiesterase_TIM-brl"/>
</dbReference>
<dbReference type="InterPro" id="IPR001711">
    <property type="entry name" value="PLipase_C_Pinositol-sp_Y"/>
</dbReference>
<dbReference type="InterPro" id="IPR000909">
    <property type="entry name" value="PLipase_C_PInositol-sp_X_dom"/>
</dbReference>
<dbReference type="PANTHER" id="PTHR10336">
    <property type="entry name" value="PHOSPHOINOSITIDE-SPECIFIC PHOSPHOLIPASE C FAMILY PROTEIN"/>
    <property type="match status" value="1"/>
</dbReference>
<dbReference type="PROSITE" id="PS50007">
    <property type="entry name" value="PIPLC_X_DOMAIN"/>
    <property type="match status" value="1"/>
</dbReference>
<dbReference type="Gene3D" id="3.20.20.190">
    <property type="entry name" value="Phosphatidylinositol (PI) phosphodiesterase"/>
    <property type="match status" value="1"/>
</dbReference>
<dbReference type="Gene3D" id="1.10.238.10">
    <property type="entry name" value="EF-hand"/>
    <property type="match status" value="1"/>
</dbReference>
<evidence type="ECO:0000259" key="11">
    <source>
        <dbReference type="PROSITE" id="PS50222"/>
    </source>
</evidence>
<dbReference type="SUPFAM" id="SSF50729">
    <property type="entry name" value="PH domain-like"/>
    <property type="match status" value="1"/>
</dbReference>
<dbReference type="CDD" id="cd00275">
    <property type="entry name" value="C2_PLC_like"/>
    <property type="match status" value="1"/>
</dbReference>
<evidence type="ECO:0000256" key="2">
    <source>
        <dbReference type="ARBA" id="ARBA00022801"/>
    </source>
</evidence>
<accession>A0A9N9ERY0</accession>
<dbReference type="Pfam" id="PF00168">
    <property type="entry name" value="C2"/>
    <property type="match status" value="1"/>
</dbReference>
<evidence type="ECO:0000256" key="6">
    <source>
        <dbReference type="ARBA" id="ARBA00059664"/>
    </source>
</evidence>
<evidence type="ECO:0000256" key="8">
    <source>
        <dbReference type="SAM" id="MobiDB-lite"/>
    </source>
</evidence>
<keyword evidence="13" id="KW-1185">Reference proteome</keyword>
<dbReference type="Gene3D" id="2.30.29.30">
    <property type="entry name" value="Pleckstrin-homology domain (PH domain)/Phosphotyrosine-binding domain (PTB)"/>
    <property type="match status" value="1"/>
</dbReference>
<dbReference type="PRINTS" id="PR00390">
    <property type="entry name" value="PHPHLIPASEC"/>
</dbReference>
<dbReference type="SUPFAM" id="SSF51695">
    <property type="entry name" value="PLC-like phosphodiesterases"/>
    <property type="match status" value="1"/>
</dbReference>
<feature type="domain" description="C2" evidence="9">
    <location>
        <begin position="685"/>
        <end position="812"/>
    </location>
</feature>
<dbReference type="PANTHER" id="PTHR10336:SF36">
    <property type="entry name" value="1-PHOSPHATIDYLINOSITOL 4,5-BISPHOSPHATE PHOSPHODIESTERASE BETA-4"/>
    <property type="match status" value="1"/>
</dbReference>
<organism evidence="12 13">
    <name type="scientific">Dentiscutata erythropus</name>
    <dbReference type="NCBI Taxonomy" id="1348616"/>
    <lineage>
        <taxon>Eukaryota</taxon>
        <taxon>Fungi</taxon>
        <taxon>Fungi incertae sedis</taxon>
        <taxon>Mucoromycota</taxon>
        <taxon>Glomeromycotina</taxon>
        <taxon>Glomeromycetes</taxon>
        <taxon>Diversisporales</taxon>
        <taxon>Gigasporaceae</taxon>
        <taxon>Dentiscutata</taxon>
    </lineage>
</organism>
<dbReference type="InterPro" id="IPR001192">
    <property type="entry name" value="PI-PLC_fam"/>
</dbReference>
<reference evidence="12" key="1">
    <citation type="submission" date="2021-06" db="EMBL/GenBank/DDBJ databases">
        <authorList>
            <person name="Kallberg Y."/>
            <person name="Tangrot J."/>
            <person name="Rosling A."/>
        </authorList>
    </citation>
    <scope>NUCLEOTIDE SEQUENCE</scope>
    <source>
        <strain evidence="12">MA453B</strain>
    </source>
</reference>
<sequence>MTSTRNSTFPPDTSTQKTSVYQTRDNNASFSLPPSPPSPPSVRNSLVTSNVITGPLNYANNQSFQIANQQNGNIETNNKDSNAEEYFTIRRPKRSSNSYSTLEVTSEIIVEGCLVEGTALLKVSSKKKQQKIFRIDVEQGRILWDSKKSGKVNIESIKELRVGDAIRSYREHFKLSADIEPRWFTIIYVDFGKYKTLHLVAPTLELFNKWVDNLEKLYLHRRDVIGGLGHLRKRHSLWLKQHWKQADKDGDSRLGFDDVSRLCRRLNIHMSNAQLRNKFNDGWLDFADFQRFVKLIKKRDELDKLFNSLAKERGNILTPREFKDFLCTLKEEECDNLYYKFCDKDLKEMNLEGFSSFLMSSDNTVFASEHAKVYQDMSQPLSHYFIDSSHNTYLLGHQLTGESSIEGYIRALQRGCRCVEIDCWDGSDGPIVTHGRTLASKIKFQDVISAIRAYAFKTSPYPIILSFEVHCCIEQQSQMASILRNTLGEYLVTKFLSENETELPSPASLLYKIIIKVGILLLMGKNLPPDLSEDYIDSATDTESSTETESDVESSKEKKVKPKKTKVRVAKALSDLVFYCSSVKFKGFEHHRENSKYYHMSSITDRVSSRLLKSGKAAFIRHNTRHLTRIYPSGFRINSSNFEPHHQWMVGNQLVALNWQTFGMQIDQAMFSVNGRCGYVLKSERLRHPEISSSINTHPQTQTLEIEIISAQQLPKPKDALKGEVVDPFVEVELLIPGAEVVKKRTSTISDNGFNPTWNETLKFTLNCEEMSLVFLRFVVWDEYVRGNDFIASYCIPVASLQFGHRHVPLNDLNGEQYLFTTLFIRSSLEFTPPYLLGLLQFPFSNKTMDTNYVVYKRNRKKERQFHGYNTPRYGYKSMNNYYRSPQKKLRLNDSNVDISQIDSNIDISQIDMKQYYKETFFEDPWANLI</sequence>
<dbReference type="Pfam" id="PF00387">
    <property type="entry name" value="PI-PLC-Y"/>
    <property type="match status" value="1"/>
</dbReference>
<dbReference type="EMBL" id="CAJVPY010008201">
    <property type="protein sequence ID" value="CAG8692721.1"/>
    <property type="molecule type" value="Genomic_DNA"/>
</dbReference>
<evidence type="ECO:0000313" key="13">
    <source>
        <dbReference type="Proteomes" id="UP000789405"/>
    </source>
</evidence>
<dbReference type="InterPro" id="IPR011993">
    <property type="entry name" value="PH-like_dom_sf"/>
</dbReference>
<comment type="catalytic activity">
    <reaction evidence="1 7">
        <text>a 1,2-diacyl-sn-glycero-3-phospho-(1D-myo-inositol-4,5-bisphosphate) + H2O = 1D-myo-inositol 1,4,5-trisphosphate + a 1,2-diacyl-sn-glycerol + H(+)</text>
        <dbReference type="Rhea" id="RHEA:33179"/>
        <dbReference type="ChEBI" id="CHEBI:15377"/>
        <dbReference type="ChEBI" id="CHEBI:15378"/>
        <dbReference type="ChEBI" id="CHEBI:17815"/>
        <dbReference type="ChEBI" id="CHEBI:58456"/>
        <dbReference type="ChEBI" id="CHEBI:203600"/>
        <dbReference type="EC" id="3.1.4.11"/>
    </reaction>
</comment>
<proteinExistence type="predicted"/>
<dbReference type="CDD" id="cd13360">
    <property type="entry name" value="PH_PLC_fungal"/>
    <property type="match status" value="1"/>
</dbReference>
<keyword evidence="3 7" id="KW-0442">Lipid degradation</keyword>
<dbReference type="GO" id="GO:0048015">
    <property type="term" value="P:phosphatidylinositol-mediated signaling"/>
    <property type="evidence" value="ECO:0007669"/>
    <property type="project" value="TreeGrafter"/>
</dbReference>
<dbReference type="SUPFAM" id="SSF49562">
    <property type="entry name" value="C2 domain (Calcium/lipid-binding domain, CaLB)"/>
    <property type="match status" value="1"/>
</dbReference>
<comment type="function">
    <text evidence="6">The production of the second messenger molecules diacylglycerol (DAG) and inositol 1,4,5-trisphosphate (IP3) is mediated by activated phosphatidylinositol-specific phospholipase C enzymes.</text>
</comment>
<name>A0A9N9ERY0_9GLOM</name>
<dbReference type="Pfam" id="PF00388">
    <property type="entry name" value="PI-PLC-X"/>
    <property type="match status" value="1"/>
</dbReference>
<comment type="caution">
    <text evidence="12">The sequence shown here is derived from an EMBL/GenBank/DDBJ whole genome shotgun (WGS) entry which is preliminary data.</text>
</comment>
<dbReference type="InterPro" id="IPR011992">
    <property type="entry name" value="EF-hand-dom_pair"/>
</dbReference>
<dbReference type="InterPro" id="IPR035892">
    <property type="entry name" value="C2_domain_sf"/>
</dbReference>
<feature type="region of interest" description="Disordered" evidence="8">
    <location>
        <begin position="536"/>
        <end position="561"/>
    </location>
</feature>
<dbReference type="GO" id="GO:0005509">
    <property type="term" value="F:calcium ion binding"/>
    <property type="evidence" value="ECO:0007669"/>
    <property type="project" value="InterPro"/>
</dbReference>
<evidence type="ECO:0000256" key="1">
    <source>
        <dbReference type="ARBA" id="ARBA00001195"/>
    </source>
</evidence>
<keyword evidence="2 7" id="KW-0378">Hydrolase</keyword>
<dbReference type="EC" id="3.1.4.11" evidence="7"/>
<dbReference type="GO" id="GO:0051209">
    <property type="term" value="P:release of sequestered calcium ion into cytosol"/>
    <property type="evidence" value="ECO:0007669"/>
    <property type="project" value="TreeGrafter"/>
</dbReference>
<feature type="domain" description="EF-hand" evidence="11">
    <location>
        <begin position="234"/>
        <end position="269"/>
    </location>
</feature>
<dbReference type="SMART" id="SM00148">
    <property type="entry name" value="PLCXc"/>
    <property type="match status" value="1"/>
</dbReference>
<evidence type="ECO:0000256" key="4">
    <source>
        <dbReference type="ARBA" id="ARBA00023098"/>
    </source>
</evidence>
<feature type="compositionally biased region" description="Polar residues" evidence="8">
    <location>
        <begin position="1"/>
        <end position="28"/>
    </location>
</feature>
<dbReference type="Gene3D" id="2.60.40.150">
    <property type="entry name" value="C2 domain"/>
    <property type="match status" value="1"/>
</dbReference>
<dbReference type="GO" id="GO:0016042">
    <property type="term" value="P:lipid catabolic process"/>
    <property type="evidence" value="ECO:0007669"/>
    <property type="project" value="UniProtKB-KW"/>
</dbReference>
<gene>
    <name evidence="12" type="ORF">DERYTH_LOCUS12484</name>
</gene>